<dbReference type="PANTHER" id="PTHR31268:SF29">
    <property type="entry name" value="GALACTINOL--SUCROSE GALACTOSYLTRANSFERASE 1-RELATED"/>
    <property type="match status" value="1"/>
</dbReference>
<dbReference type="InterPro" id="IPR008811">
    <property type="entry name" value="Glycosyl_hydrolases_36"/>
</dbReference>
<dbReference type="Pfam" id="PF05691">
    <property type="entry name" value="Raffinose_syn"/>
    <property type="match status" value="1"/>
</dbReference>
<dbReference type="PANTHER" id="PTHR31268">
    <property type="match status" value="1"/>
</dbReference>
<protein>
    <recommendedName>
        <fullName evidence="5">Galactinol--sucrose galactosyltransferase</fullName>
    </recommendedName>
</protein>
<comment type="caution">
    <text evidence="3">The sequence shown here is derived from an EMBL/GenBank/DDBJ whole genome shotgun (WGS) entry which is preliminary data.</text>
</comment>
<reference evidence="3" key="1">
    <citation type="submission" date="2023-03" db="EMBL/GenBank/DDBJ databases">
        <title>Chromosome-scale reference genome and RAD-based genetic map of yellow starthistle (Centaurea solstitialis) reveal putative structural variation and QTLs associated with invader traits.</title>
        <authorList>
            <person name="Reatini B."/>
            <person name="Cang F.A."/>
            <person name="Jiang Q."/>
            <person name="Mckibben M.T.W."/>
            <person name="Barker M.S."/>
            <person name="Rieseberg L.H."/>
            <person name="Dlugosch K.M."/>
        </authorList>
    </citation>
    <scope>NUCLEOTIDE SEQUENCE</scope>
    <source>
        <strain evidence="3">CAN-66</strain>
        <tissue evidence="3">Leaf</tissue>
    </source>
</reference>
<evidence type="ECO:0000256" key="2">
    <source>
        <dbReference type="ARBA" id="ARBA00023277"/>
    </source>
</evidence>
<gene>
    <name evidence="3" type="ORF">OSB04_004119</name>
</gene>
<comment type="similarity">
    <text evidence="1">Belongs to the glycosyl hydrolases 36 family.</text>
</comment>
<dbReference type="EMBL" id="JARYMX010000001">
    <property type="protein sequence ID" value="KAJ9568153.1"/>
    <property type="molecule type" value="Genomic_DNA"/>
</dbReference>
<accession>A0AA38TW74</accession>
<sequence length="316" mass="34843">MQFYEVQRRRSHKGSDDFWPRVTASHTVHIASVAYNTIFLGEFMQPIGICFILHPMAEYHGAARAVGGCAIYVSDKPGHHDFNLLKKLVLPDGSILRAKLPGRPSRDCLFTDPTRDGTSLLKIWNINNFNGVVGVFNCQGAGWCKDGKTILTHDEQPATITGFIRAKDVNYLHRVADSTWGGDAIVYSHLGGGLIYLPKNASIPITLKSREYEVFTVVPIKKLSGGVSFAPIGLTEMFNSGGAIAEVNYETENGGIVGVKVRGCGMFGAYSTKRPKRVTIDLKESEFGYEEKSGLISVKLSVPKRELYLWDITIQV</sequence>
<dbReference type="Proteomes" id="UP001172457">
    <property type="component" value="Chromosome 1"/>
</dbReference>
<dbReference type="AlphaFoldDB" id="A0AA38TW74"/>
<evidence type="ECO:0000256" key="1">
    <source>
        <dbReference type="ARBA" id="ARBA00007240"/>
    </source>
</evidence>
<keyword evidence="2" id="KW-0119">Carbohydrate metabolism</keyword>
<proteinExistence type="inferred from homology"/>
<organism evidence="3 4">
    <name type="scientific">Centaurea solstitialis</name>
    <name type="common">yellow star-thistle</name>
    <dbReference type="NCBI Taxonomy" id="347529"/>
    <lineage>
        <taxon>Eukaryota</taxon>
        <taxon>Viridiplantae</taxon>
        <taxon>Streptophyta</taxon>
        <taxon>Embryophyta</taxon>
        <taxon>Tracheophyta</taxon>
        <taxon>Spermatophyta</taxon>
        <taxon>Magnoliopsida</taxon>
        <taxon>eudicotyledons</taxon>
        <taxon>Gunneridae</taxon>
        <taxon>Pentapetalae</taxon>
        <taxon>asterids</taxon>
        <taxon>campanulids</taxon>
        <taxon>Asterales</taxon>
        <taxon>Asteraceae</taxon>
        <taxon>Carduoideae</taxon>
        <taxon>Cardueae</taxon>
        <taxon>Centaureinae</taxon>
        <taxon>Centaurea</taxon>
    </lineage>
</organism>
<evidence type="ECO:0000313" key="4">
    <source>
        <dbReference type="Proteomes" id="UP001172457"/>
    </source>
</evidence>
<dbReference type="InterPro" id="IPR017853">
    <property type="entry name" value="GH"/>
</dbReference>
<evidence type="ECO:0000313" key="3">
    <source>
        <dbReference type="EMBL" id="KAJ9568153.1"/>
    </source>
</evidence>
<dbReference type="SUPFAM" id="SSF51445">
    <property type="entry name" value="(Trans)glycosidases"/>
    <property type="match status" value="1"/>
</dbReference>
<keyword evidence="4" id="KW-1185">Reference proteome</keyword>
<evidence type="ECO:0008006" key="5">
    <source>
        <dbReference type="Google" id="ProtNLM"/>
    </source>
</evidence>
<name>A0AA38TW74_9ASTR</name>